<keyword evidence="2" id="KW-0812">Transmembrane</keyword>
<evidence type="ECO:0000313" key="5">
    <source>
        <dbReference type="Proteomes" id="UP001163046"/>
    </source>
</evidence>
<proteinExistence type="predicted"/>
<feature type="domain" description="Tectonic-1-3" evidence="3">
    <location>
        <begin position="178"/>
        <end position="338"/>
    </location>
</feature>
<dbReference type="InterPro" id="IPR040354">
    <property type="entry name" value="TCTN1-3"/>
</dbReference>
<dbReference type="Proteomes" id="UP001163046">
    <property type="component" value="Unassembled WGS sequence"/>
</dbReference>
<comment type="caution">
    <text evidence="4">The sequence shown here is derived from an EMBL/GenBank/DDBJ whole genome shotgun (WGS) entry which is preliminary data.</text>
</comment>
<evidence type="ECO:0000256" key="2">
    <source>
        <dbReference type="SAM" id="Phobius"/>
    </source>
</evidence>
<evidence type="ECO:0000259" key="3">
    <source>
        <dbReference type="Pfam" id="PF07773"/>
    </source>
</evidence>
<dbReference type="EMBL" id="MU825873">
    <property type="protein sequence ID" value="KAJ7387830.1"/>
    <property type="molecule type" value="Genomic_DNA"/>
</dbReference>
<reference evidence="4" key="1">
    <citation type="submission" date="2023-01" db="EMBL/GenBank/DDBJ databases">
        <title>Genome assembly of the deep-sea coral Lophelia pertusa.</title>
        <authorList>
            <person name="Herrera S."/>
            <person name="Cordes E."/>
        </authorList>
    </citation>
    <scope>NUCLEOTIDE SEQUENCE</scope>
    <source>
        <strain evidence="4">USNM1676648</strain>
        <tissue evidence="4">Polyp</tissue>
    </source>
</reference>
<feature type="transmembrane region" description="Helical" evidence="2">
    <location>
        <begin position="459"/>
        <end position="477"/>
    </location>
</feature>
<keyword evidence="2" id="KW-1133">Transmembrane helix</keyword>
<feature type="transmembrane region" description="Helical" evidence="2">
    <location>
        <begin position="398"/>
        <end position="416"/>
    </location>
</feature>
<name>A0A9W9ZUQ7_9CNID</name>
<dbReference type="GO" id="GO:0060271">
    <property type="term" value="P:cilium assembly"/>
    <property type="evidence" value="ECO:0007669"/>
    <property type="project" value="TreeGrafter"/>
</dbReference>
<feature type="compositionally biased region" description="Low complexity" evidence="1">
    <location>
        <begin position="359"/>
        <end position="379"/>
    </location>
</feature>
<keyword evidence="2" id="KW-0472">Membrane</keyword>
<organism evidence="4 5">
    <name type="scientific">Desmophyllum pertusum</name>
    <dbReference type="NCBI Taxonomy" id="174260"/>
    <lineage>
        <taxon>Eukaryota</taxon>
        <taxon>Metazoa</taxon>
        <taxon>Cnidaria</taxon>
        <taxon>Anthozoa</taxon>
        <taxon>Hexacorallia</taxon>
        <taxon>Scleractinia</taxon>
        <taxon>Caryophylliina</taxon>
        <taxon>Caryophylliidae</taxon>
        <taxon>Desmophyllum</taxon>
    </lineage>
</organism>
<dbReference type="OrthoDB" id="5975565at2759"/>
<feature type="region of interest" description="Disordered" evidence="1">
    <location>
        <begin position="359"/>
        <end position="392"/>
    </location>
</feature>
<evidence type="ECO:0000313" key="4">
    <source>
        <dbReference type="EMBL" id="KAJ7387830.1"/>
    </source>
</evidence>
<dbReference type="PANTHER" id="PTHR14611">
    <property type="entry name" value="TECTONIC FAMILY MEMBER"/>
    <property type="match status" value="1"/>
</dbReference>
<dbReference type="InterPro" id="IPR011677">
    <property type="entry name" value="TCTN1-3_dom"/>
</dbReference>
<feature type="compositionally biased region" description="Polar residues" evidence="1">
    <location>
        <begin position="380"/>
        <end position="389"/>
    </location>
</feature>
<accession>A0A9W9ZUQ7</accession>
<evidence type="ECO:0000256" key="1">
    <source>
        <dbReference type="SAM" id="MobiDB-lite"/>
    </source>
</evidence>
<sequence length="481" mass="52503">MPNKLSRPACPLPPVVLAEGRLNDTVGGIPETAVTDVQYFCAGVVAYVSKTTQGSEDSVRINGSSLFESNSQENKTPERCEFDDGETVPPAPFFNKTTRICSNVVVKVEYEVKWRERRIDAIKASVTLGNVQIPAIKAKSGLATSNTFINTVSQSFSVRFLHSPLNSSSASQTPFQRSGNPGYLLGRPVLGRLQNNSEQVTAGKIQLWSPGANSLCADSALTPVLYGEDTFAGCLLRLKLEDISNCSLLRETVFNGQDRLVQATHVGRSGNADLAVPNDWLPVISESIRNNSGLSSEEGTCTEIPSGLLIEMLVTEAGKYAGVPQMEVVGTRIRYQYTTWRFKCVSGYGVSCSLPRTNTSSTQLVPSPSVTVTSSSVTPAKQQNSSSKDNGTETRRDYAFRFQYFMVTSSVVFIKVPAVKPQRVKRTADQTGICYEDVCKEELFFPLTEAYQGEPREKALALSLFLMFLALVTFAVTKPWG</sequence>
<dbReference type="AlphaFoldDB" id="A0A9W9ZUQ7"/>
<keyword evidence="5" id="KW-1185">Reference proteome</keyword>
<dbReference type="PANTHER" id="PTHR14611:SF6">
    <property type="entry name" value="TECTONIC-2"/>
    <property type="match status" value="1"/>
</dbReference>
<protein>
    <submittedName>
        <fullName evidence="4">Tectonic-2</fullName>
    </submittedName>
</protein>
<dbReference type="Pfam" id="PF07773">
    <property type="entry name" value="TCTN_DUF1619"/>
    <property type="match status" value="1"/>
</dbReference>
<gene>
    <name evidence="4" type="primary">TCTN2_1</name>
    <name evidence="4" type="ORF">OS493_001177</name>
</gene>